<proteinExistence type="predicted"/>
<sequence length="104" mass="12147">MVDREKIQDRITREKVEEYLRKTEEAIEIIKRGLPPRRSLLYDVALDFLSMIECYFKDAKVFIEKGDYINGFASLNYAYGWIDAGVRLGIFDVGDDDVKFTLAR</sequence>
<gene>
    <name evidence="2" type="ORF">EYH55_02755</name>
</gene>
<organism evidence="2 3">
    <name type="scientific">Methanothermococcus okinawensis</name>
    <dbReference type="NCBI Taxonomy" id="155863"/>
    <lineage>
        <taxon>Archaea</taxon>
        <taxon>Methanobacteriati</taxon>
        <taxon>Methanobacteriota</taxon>
        <taxon>Methanomada group</taxon>
        <taxon>Methanococci</taxon>
        <taxon>Methanococcales</taxon>
        <taxon>Methanococcaceae</taxon>
        <taxon>Methanothermococcus</taxon>
    </lineage>
</organism>
<protein>
    <submittedName>
        <fullName evidence="2">DUF357 domain-containing protein</fullName>
    </submittedName>
</protein>
<name>A0A832ZYB9_9EURY</name>
<dbReference type="EMBL" id="DQVW01000049">
    <property type="protein sequence ID" value="HIQ32382.1"/>
    <property type="molecule type" value="Genomic_DNA"/>
</dbReference>
<dbReference type="Proteomes" id="UP000623215">
    <property type="component" value="Unassembled WGS sequence"/>
</dbReference>
<dbReference type="Pfam" id="PF04010">
    <property type="entry name" value="DUF357"/>
    <property type="match status" value="1"/>
</dbReference>
<dbReference type="InterPro" id="IPR023140">
    <property type="entry name" value="DUF357"/>
</dbReference>
<dbReference type="SUPFAM" id="SSF158372">
    <property type="entry name" value="AF1782-like"/>
    <property type="match status" value="1"/>
</dbReference>
<dbReference type="AlphaFoldDB" id="A0A832ZYB9"/>
<evidence type="ECO:0000313" key="2">
    <source>
        <dbReference type="EMBL" id="HIQ32382.1"/>
    </source>
</evidence>
<comment type="caution">
    <text evidence="2">The sequence shown here is derived from an EMBL/GenBank/DDBJ whole genome shotgun (WGS) entry which is preliminary data.</text>
</comment>
<evidence type="ECO:0000313" key="3">
    <source>
        <dbReference type="Proteomes" id="UP000623215"/>
    </source>
</evidence>
<feature type="domain" description="DUF357" evidence="1">
    <location>
        <begin position="19"/>
        <end position="91"/>
    </location>
</feature>
<dbReference type="InterPro" id="IPR036809">
    <property type="entry name" value="AF1782-like_sf"/>
</dbReference>
<accession>A0A832ZYB9</accession>
<dbReference type="Gene3D" id="1.20.1270.90">
    <property type="entry name" value="AF1782-like"/>
    <property type="match status" value="1"/>
</dbReference>
<evidence type="ECO:0000259" key="1">
    <source>
        <dbReference type="Pfam" id="PF04010"/>
    </source>
</evidence>
<reference evidence="2" key="1">
    <citation type="journal article" date="2020" name="ISME J.">
        <title>Gammaproteobacteria mediating utilization of methyl-, sulfur- and petroleum organic compounds in deep ocean hydrothermal plumes.</title>
        <authorList>
            <person name="Zhou Z."/>
            <person name="Liu Y."/>
            <person name="Pan J."/>
            <person name="Cron B.R."/>
            <person name="Toner B.M."/>
            <person name="Anantharaman K."/>
            <person name="Breier J.A."/>
            <person name="Dick G.J."/>
            <person name="Li M."/>
        </authorList>
    </citation>
    <scope>NUCLEOTIDE SEQUENCE</scope>
    <source>
        <strain evidence="2">SZUA-1534</strain>
    </source>
</reference>